<reference evidence="11 12" key="1">
    <citation type="submission" date="2016-05" db="EMBL/GenBank/DDBJ databases">
        <title>A degradative enzymes factory behind the ericoid mycorrhizal symbiosis.</title>
        <authorList>
            <consortium name="DOE Joint Genome Institute"/>
            <person name="Martino E."/>
            <person name="Morin E."/>
            <person name="Grelet G."/>
            <person name="Kuo A."/>
            <person name="Kohler A."/>
            <person name="Daghino S."/>
            <person name="Barry K."/>
            <person name="Choi C."/>
            <person name="Cichocki N."/>
            <person name="Clum A."/>
            <person name="Copeland A."/>
            <person name="Hainaut M."/>
            <person name="Haridas S."/>
            <person name="Labutti K."/>
            <person name="Lindquist E."/>
            <person name="Lipzen A."/>
            <person name="Khouja H.-R."/>
            <person name="Murat C."/>
            <person name="Ohm R."/>
            <person name="Olson A."/>
            <person name="Spatafora J."/>
            <person name="Veneault-Fourrey C."/>
            <person name="Henrissat B."/>
            <person name="Grigoriev I."/>
            <person name="Martin F."/>
            <person name="Perotto S."/>
        </authorList>
    </citation>
    <scope>NUCLEOTIDE SEQUENCE [LARGE SCALE GENOMIC DNA]</scope>
    <source>
        <strain evidence="11 12">UAMH 7357</strain>
    </source>
</reference>
<dbReference type="InterPro" id="IPR011564">
    <property type="entry name" value="Telomer_end-bd_POT1/Cdc13"/>
</dbReference>
<dbReference type="EMBL" id="KZ613493">
    <property type="protein sequence ID" value="PMD18533.1"/>
    <property type="molecule type" value="Genomic_DNA"/>
</dbReference>
<evidence type="ECO:0000256" key="6">
    <source>
        <dbReference type="ARBA" id="ARBA00022895"/>
    </source>
</evidence>
<dbReference type="STRING" id="1745343.A0A2J6PWW9"/>
<dbReference type="FunFam" id="2.40.50.140:FF:000303">
    <property type="entry name" value="Protection of telomeres protein 1"/>
    <property type="match status" value="1"/>
</dbReference>
<keyword evidence="6" id="KW-0779">Telomere</keyword>
<dbReference type="GO" id="GO:0032210">
    <property type="term" value="P:regulation of telomere maintenance via telomerase"/>
    <property type="evidence" value="ECO:0007669"/>
    <property type="project" value="TreeGrafter"/>
</dbReference>
<gene>
    <name evidence="11" type="ORF">NA56DRAFT_630043</name>
</gene>
<feature type="compositionally biased region" description="Basic and acidic residues" evidence="9">
    <location>
        <begin position="335"/>
        <end position="373"/>
    </location>
</feature>
<evidence type="ECO:0000256" key="9">
    <source>
        <dbReference type="SAM" id="MobiDB-lite"/>
    </source>
</evidence>
<dbReference type="OrthoDB" id="2186770at2759"/>
<dbReference type="Pfam" id="PF02765">
    <property type="entry name" value="POT1"/>
    <property type="match status" value="1"/>
</dbReference>
<dbReference type="InterPro" id="IPR012340">
    <property type="entry name" value="NA-bd_OB-fold"/>
</dbReference>
<dbReference type="GO" id="GO:0016233">
    <property type="term" value="P:telomere capping"/>
    <property type="evidence" value="ECO:0007669"/>
    <property type="project" value="TreeGrafter"/>
</dbReference>
<keyword evidence="7" id="KW-0238">DNA-binding</keyword>
<dbReference type="PANTHER" id="PTHR14513:SF0">
    <property type="entry name" value="PROTECTION OF TELOMERES PROTEIN 1"/>
    <property type="match status" value="1"/>
</dbReference>
<name>A0A2J6PWW9_9HELO</name>
<dbReference type="GO" id="GO:0098505">
    <property type="term" value="F:G-rich strand telomeric DNA binding"/>
    <property type="evidence" value="ECO:0007669"/>
    <property type="project" value="TreeGrafter"/>
</dbReference>
<keyword evidence="5" id="KW-0158">Chromosome</keyword>
<dbReference type="Pfam" id="PF16686">
    <property type="entry name" value="POT1PC"/>
    <property type="match status" value="1"/>
</dbReference>
<evidence type="ECO:0000313" key="12">
    <source>
        <dbReference type="Proteomes" id="UP000235672"/>
    </source>
</evidence>
<evidence type="ECO:0000313" key="11">
    <source>
        <dbReference type="EMBL" id="PMD18533.1"/>
    </source>
</evidence>
<evidence type="ECO:0000259" key="10">
    <source>
        <dbReference type="SMART" id="SM00976"/>
    </source>
</evidence>
<dbReference type="PANTHER" id="PTHR14513">
    <property type="entry name" value="PROTECTION OF TELOMERES 1"/>
    <property type="match status" value="1"/>
</dbReference>
<dbReference type="InterPro" id="IPR028389">
    <property type="entry name" value="POT1"/>
</dbReference>
<dbReference type="GO" id="GO:0000783">
    <property type="term" value="C:nuclear telomere cap complex"/>
    <property type="evidence" value="ECO:0007669"/>
    <property type="project" value="TreeGrafter"/>
</dbReference>
<evidence type="ECO:0000256" key="4">
    <source>
        <dbReference type="ARBA" id="ARBA00015253"/>
    </source>
</evidence>
<protein>
    <recommendedName>
        <fullName evidence="4">Protection of telomeres protein 1</fullName>
    </recommendedName>
</protein>
<evidence type="ECO:0000256" key="8">
    <source>
        <dbReference type="ARBA" id="ARBA00023242"/>
    </source>
</evidence>
<comment type="subcellular location">
    <subcellularLocation>
        <location evidence="2">Chromosome</location>
        <location evidence="2">Telomere</location>
    </subcellularLocation>
    <subcellularLocation>
        <location evidence="1">Nucleus</location>
    </subcellularLocation>
</comment>
<dbReference type="InterPro" id="IPR032042">
    <property type="entry name" value="POT1PC"/>
</dbReference>
<evidence type="ECO:0000256" key="3">
    <source>
        <dbReference type="ARBA" id="ARBA00008442"/>
    </source>
</evidence>
<feature type="compositionally biased region" description="Polar residues" evidence="9">
    <location>
        <begin position="635"/>
        <end position="646"/>
    </location>
</feature>
<feature type="region of interest" description="Disordered" evidence="9">
    <location>
        <begin position="333"/>
        <end position="416"/>
    </location>
</feature>
<dbReference type="SUPFAM" id="SSF50249">
    <property type="entry name" value="Nucleic acid-binding proteins"/>
    <property type="match status" value="2"/>
</dbReference>
<dbReference type="Gene3D" id="2.40.50.140">
    <property type="entry name" value="Nucleic acid-binding proteins"/>
    <property type="match status" value="2"/>
</dbReference>
<evidence type="ECO:0000256" key="5">
    <source>
        <dbReference type="ARBA" id="ARBA00022454"/>
    </source>
</evidence>
<dbReference type="SMART" id="SM00976">
    <property type="entry name" value="Telo_bind"/>
    <property type="match status" value="1"/>
</dbReference>
<evidence type="ECO:0000256" key="1">
    <source>
        <dbReference type="ARBA" id="ARBA00004123"/>
    </source>
</evidence>
<proteinExistence type="inferred from homology"/>
<feature type="compositionally biased region" description="Polar residues" evidence="9">
    <location>
        <begin position="607"/>
        <end position="616"/>
    </location>
</feature>
<keyword evidence="8" id="KW-0539">Nucleus</keyword>
<organism evidence="11 12">
    <name type="scientific">Hyaloscypha hepaticicola</name>
    <dbReference type="NCBI Taxonomy" id="2082293"/>
    <lineage>
        <taxon>Eukaryota</taxon>
        <taxon>Fungi</taxon>
        <taxon>Dikarya</taxon>
        <taxon>Ascomycota</taxon>
        <taxon>Pezizomycotina</taxon>
        <taxon>Leotiomycetes</taxon>
        <taxon>Helotiales</taxon>
        <taxon>Hyaloscyphaceae</taxon>
        <taxon>Hyaloscypha</taxon>
    </lineage>
</organism>
<feature type="region of interest" description="Disordered" evidence="9">
    <location>
        <begin position="596"/>
        <end position="666"/>
    </location>
</feature>
<accession>A0A2J6PWW9</accession>
<dbReference type="AlphaFoldDB" id="A0A2J6PWW9"/>
<sequence length="717" mass="81655">MDITPNSSHGEIPLPDDFSTIEQIANISNDRLRMKPKVNVIGFIKDFQAPMRTKGTDMKCSFTIIDHSNHEMKVDFFEKAVEHMPPRPNLGDLVLIRNIKAQWYQSAVSLLKHQVTECHFLTPSSGPMKKTPGGLASSWRSYPPGKGRCPTSAEMSYVLWAIDHVEEIALPTDHEYRERLIQANKPNKDKFSLLKYVNPNQFYDILGEIIKLHDSLQCLTVYLSDYTANKNFFEYSEEADGNDGQGQDGDEYGYLKPKRREKDWLGLHGKLTIQLTLFDEHAQFVRERVKENTWVLLKNVQIKYGKTGGVLEGYMRGDGGKMNVTIVKVPGGAKDLQRSNEEEDLRCKENDDPRFKEAVQRKMEWKKKSEKKQLGKLVENTGRKRKHDGEGPSKSNSKKRREEKRAAGLKKVAAEETKTKQRLNLNENIRCNHPDQPIVSLAEILKPRTLTKNEEGQQIPSSFTCARYRANVKVVDFFPHKIEDFAVGRRESEFDVLSEYSGGEETDREEDMRIFKSGKGFAKNIWEWRFTLQVEDADQTVSKNRIWLIVDNHAAQGLLNLEDDATNLRAKPELLSQVKEQLFKLWGDLEERKSEMLRQQSKKEDIPTSSLGSEFSASIRRPGEMPDADSDVESPATSKKTSNSSVLPERDPNISISGIVDDKTENSESKLEAKNKAFTCCIQQYGVKVDEDDAAKANAGIGKRWQRVFGLFGTQIV</sequence>
<dbReference type="GO" id="GO:0010521">
    <property type="term" value="F:telomerase inhibitor activity"/>
    <property type="evidence" value="ECO:0007669"/>
    <property type="project" value="TreeGrafter"/>
</dbReference>
<evidence type="ECO:0000256" key="7">
    <source>
        <dbReference type="ARBA" id="ARBA00023125"/>
    </source>
</evidence>
<feature type="compositionally biased region" description="Basic and acidic residues" evidence="9">
    <location>
        <begin position="596"/>
        <end position="606"/>
    </location>
</feature>
<keyword evidence="12" id="KW-1185">Reference proteome</keyword>
<dbReference type="Proteomes" id="UP000235672">
    <property type="component" value="Unassembled WGS sequence"/>
</dbReference>
<comment type="similarity">
    <text evidence="3">Belongs to the telombin family.</text>
</comment>
<evidence type="ECO:0000256" key="2">
    <source>
        <dbReference type="ARBA" id="ARBA00004574"/>
    </source>
</evidence>
<feature type="domain" description="Telomeric single stranded DNA binding POT1/Cdc13" evidence="10">
    <location>
        <begin position="24"/>
        <end position="192"/>
    </location>
</feature>